<gene>
    <name evidence="1" type="ORF">PENTCL1PPCAC_12894</name>
</gene>
<dbReference type="Proteomes" id="UP001432027">
    <property type="component" value="Unassembled WGS sequence"/>
</dbReference>
<reference evidence="1" key="1">
    <citation type="submission" date="2023-10" db="EMBL/GenBank/DDBJ databases">
        <title>Genome assembly of Pristionchus species.</title>
        <authorList>
            <person name="Yoshida K."/>
            <person name="Sommer R.J."/>
        </authorList>
    </citation>
    <scope>NUCLEOTIDE SEQUENCE</scope>
    <source>
        <strain evidence="1">RS0144</strain>
    </source>
</reference>
<protein>
    <submittedName>
        <fullName evidence="1">Uncharacterized protein</fullName>
    </submittedName>
</protein>
<dbReference type="EMBL" id="BTSX01000003">
    <property type="protein sequence ID" value="GMS90719.1"/>
    <property type="molecule type" value="Genomic_DNA"/>
</dbReference>
<accession>A0AAV5TAE9</accession>
<evidence type="ECO:0000313" key="1">
    <source>
        <dbReference type="EMBL" id="GMS90719.1"/>
    </source>
</evidence>
<sequence>GLETAQQCMANGVLSNDNFTAIFGWPCVSQKPCKLCLLIKDQSDAKAWPCKYTFPQQCDERNQHARSDKTCSELLKGIEFLPWGTQTPAFGWS</sequence>
<organism evidence="1 2">
    <name type="scientific">Pristionchus entomophagus</name>
    <dbReference type="NCBI Taxonomy" id="358040"/>
    <lineage>
        <taxon>Eukaryota</taxon>
        <taxon>Metazoa</taxon>
        <taxon>Ecdysozoa</taxon>
        <taxon>Nematoda</taxon>
        <taxon>Chromadorea</taxon>
        <taxon>Rhabditida</taxon>
        <taxon>Rhabditina</taxon>
        <taxon>Diplogasteromorpha</taxon>
        <taxon>Diplogasteroidea</taxon>
        <taxon>Neodiplogasteridae</taxon>
        <taxon>Pristionchus</taxon>
    </lineage>
</organism>
<proteinExistence type="predicted"/>
<keyword evidence="2" id="KW-1185">Reference proteome</keyword>
<name>A0AAV5TAE9_9BILA</name>
<comment type="caution">
    <text evidence="1">The sequence shown here is derived from an EMBL/GenBank/DDBJ whole genome shotgun (WGS) entry which is preliminary data.</text>
</comment>
<evidence type="ECO:0000313" key="2">
    <source>
        <dbReference type="Proteomes" id="UP001432027"/>
    </source>
</evidence>
<dbReference type="AlphaFoldDB" id="A0AAV5TAE9"/>
<feature type="non-terminal residue" evidence="1">
    <location>
        <position position="1"/>
    </location>
</feature>
<feature type="non-terminal residue" evidence="1">
    <location>
        <position position="93"/>
    </location>
</feature>